<feature type="domain" description="BTB" evidence="1">
    <location>
        <begin position="37"/>
        <end position="104"/>
    </location>
</feature>
<dbReference type="OrthoDB" id="2973304at2759"/>
<evidence type="ECO:0000313" key="2">
    <source>
        <dbReference type="EMBL" id="TRM68902.1"/>
    </source>
</evidence>
<sequence>MMSSHSLQSIDETEFLSEVSLERSEADPSHSHRFYLEDGNLELELDDGKTYKVHRYFFQTHSPAFTARYLSEEPKDIVHLPNVSSVDFEQFLSLIYPSEIGECDIQAVDQWTSVLRLATKWTFPRLRALAIREIEPQATAIDKVAIAREFGFGNAWLLPAFTAICQSSSWLTYDEAARLGLRTAVEIGRIREERLLGKMEQRDYDVTAAVCSNNILIPSIVGGGDNDDGLSDAVLAPSFPFATADATDEVTATDTEPILRAIPVDTERLGSAGVEAKVPGGLERDLPANPSQLTEIGEQLAQFTLQTAELAEAKRFCGTDLDRALFALRMANRIAEEHSPAAQRHRQWRQMRIDQIVRGLMYDLPQDAHQLDIESRNPWSCFENASHRIAQLIAKQVSLTSPDVADGSTPRTGGVLTLTVNGRDCAKRVKIYFLQKGLEVVDKENNENAIEIIVPYAKGANYP</sequence>
<dbReference type="SMART" id="SM00225">
    <property type="entry name" value="BTB"/>
    <property type="match status" value="1"/>
</dbReference>
<proteinExistence type="predicted"/>
<dbReference type="PROSITE" id="PS50097">
    <property type="entry name" value="BTB"/>
    <property type="match status" value="1"/>
</dbReference>
<dbReference type="EMBL" id="VDMD01000001">
    <property type="protein sequence ID" value="TRM68902.1"/>
    <property type="molecule type" value="Genomic_DNA"/>
</dbReference>
<accession>A0A550CVT3</accession>
<gene>
    <name evidence="2" type="ORF">BD626DRAFT_472317</name>
</gene>
<dbReference type="Pfam" id="PF00651">
    <property type="entry name" value="BTB"/>
    <property type="match status" value="1"/>
</dbReference>
<dbReference type="SUPFAM" id="SSF54695">
    <property type="entry name" value="POZ domain"/>
    <property type="match status" value="1"/>
</dbReference>
<protein>
    <recommendedName>
        <fullName evidence="1">BTB domain-containing protein</fullName>
    </recommendedName>
</protein>
<name>A0A550CVT3_9AGAR</name>
<comment type="caution">
    <text evidence="2">The sequence shown here is derived from an EMBL/GenBank/DDBJ whole genome shotgun (WGS) entry which is preliminary data.</text>
</comment>
<reference evidence="2 3" key="1">
    <citation type="journal article" date="2019" name="New Phytol.">
        <title>Comparative genomics reveals unique wood-decay strategies and fruiting body development in the Schizophyllaceae.</title>
        <authorList>
            <person name="Almasi E."/>
            <person name="Sahu N."/>
            <person name="Krizsan K."/>
            <person name="Balint B."/>
            <person name="Kovacs G.M."/>
            <person name="Kiss B."/>
            <person name="Cseklye J."/>
            <person name="Drula E."/>
            <person name="Henrissat B."/>
            <person name="Nagy I."/>
            <person name="Chovatia M."/>
            <person name="Adam C."/>
            <person name="LaButti K."/>
            <person name="Lipzen A."/>
            <person name="Riley R."/>
            <person name="Grigoriev I.V."/>
            <person name="Nagy L.G."/>
        </authorList>
    </citation>
    <scope>NUCLEOTIDE SEQUENCE [LARGE SCALE GENOMIC DNA]</scope>
    <source>
        <strain evidence="2 3">NL-1724</strain>
    </source>
</reference>
<dbReference type="CDD" id="cd18186">
    <property type="entry name" value="BTB_POZ_ZBTB_KLHL-like"/>
    <property type="match status" value="1"/>
</dbReference>
<dbReference type="STRING" id="97359.A0A550CVT3"/>
<dbReference type="InterPro" id="IPR000210">
    <property type="entry name" value="BTB/POZ_dom"/>
</dbReference>
<organism evidence="2 3">
    <name type="scientific">Schizophyllum amplum</name>
    <dbReference type="NCBI Taxonomy" id="97359"/>
    <lineage>
        <taxon>Eukaryota</taxon>
        <taxon>Fungi</taxon>
        <taxon>Dikarya</taxon>
        <taxon>Basidiomycota</taxon>
        <taxon>Agaricomycotina</taxon>
        <taxon>Agaricomycetes</taxon>
        <taxon>Agaricomycetidae</taxon>
        <taxon>Agaricales</taxon>
        <taxon>Schizophyllaceae</taxon>
        <taxon>Schizophyllum</taxon>
    </lineage>
</organism>
<keyword evidence="3" id="KW-1185">Reference proteome</keyword>
<dbReference type="Gene3D" id="3.30.710.10">
    <property type="entry name" value="Potassium Channel Kv1.1, Chain A"/>
    <property type="match status" value="1"/>
</dbReference>
<dbReference type="Proteomes" id="UP000320762">
    <property type="component" value="Unassembled WGS sequence"/>
</dbReference>
<dbReference type="InterPro" id="IPR011333">
    <property type="entry name" value="SKP1/BTB/POZ_sf"/>
</dbReference>
<evidence type="ECO:0000313" key="3">
    <source>
        <dbReference type="Proteomes" id="UP000320762"/>
    </source>
</evidence>
<dbReference type="AlphaFoldDB" id="A0A550CVT3"/>
<evidence type="ECO:0000259" key="1">
    <source>
        <dbReference type="PROSITE" id="PS50097"/>
    </source>
</evidence>